<reference evidence="2" key="1">
    <citation type="journal article" date="2020" name="Nature">
        <title>Giant virus diversity and host interactions through global metagenomics.</title>
        <authorList>
            <person name="Schulz F."/>
            <person name="Roux S."/>
            <person name="Paez-Espino D."/>
            <person name="Jungbluth S."/>
            <person name="Walsh D.A."/>
            <person name="Denef V.J."/>
            <person name="McMahon K.D."/>
            <person name="Konstantinidis K.T."/>
            <person name="Eloe-Fadrosh E.A."/>
            <person name="Kyrpides N.C."/>
            <person name="Woyke T."/>
        </authorList>
    </citation>
    <scope>NUCLEOTIDE SEQUENCE</scope>
    <source>
        <strain evidence="2">GVMAG-S-1016704-142</strain>
    </source>
</reference>
<evidence type="ECO:0000256" key="1">
    <source>
        <dbReference type="SAM" id="MobiDB-lite"/>
    </source>
</evidence>
<sequence length="535" mass="60615">MGNKISTPPECEFNGSSNYCAVGPCIFDIHGHASNSTSPTDIWLLHLAKGTTYNSTPNSRVFLKIWISSDSFKNAKKIMTLDDDTIEDIIITSLALDYETKIYRDIIKPLIDQNICPHFIKFMGVGRDCSFDSMVDMLNTSNSSLGEIDNRKALYRNVKCLISGCDNRPSINVSDDDPQLKGKEFGQDLSLSMDDASTHIKFNMIANELIKPGTVTLNTYMNSEYVFLGNSDTINSKLFTVLFQSIAACYAMSLSKMVHNDLHIGNIYVEPFDKKDVHYLYNNELFTYETDVIVKLFDFDRSFVTSLGNNPLLTWYCDYSQCNKYIENLDVIKLMGGVYIKSNQMKGPGKHLDLILDICSSTTKGKNILKKTWDFSNHLLYNGSILLPKHYKMFNNTFDIMKRCSELADIQNIPDFVDESPPGTFICNPSMFVGEIRSHKNKSQTPCKPGKVRDPDTKRCRSPKKSQTPCKPGKVRDPDTKRCRSPKKSPTPCKPGKVRDPDTKRCRSPTPVNKQVPKRSVDIPKRNLRPRVKKK</sequence>
<proteinExistence type="predicted"/>
<dbReference type="EMBL" id="MN740565">
    <property type="protein sequence ID" value="QHU33959.1"/>
    <property type="molecule type" value="Genomic_DNA"/>
</dbReference>
<protein>
    <recommendedName>
        <fullName evidence="3">Protein kinase domain-containing protein</fullName>
    </recommendedName>
</protein>
<dbReference type="AlphaFoldDB" id="A0A6C0LT74"/>
<evidence type="ECO:0008006" key="3">
    <source>
        <dbReference type="Google" id="ProtNLM"/>
    </source>
</evidence>
<name>A0A6C0LT74_9ZZZZ</name>
<organism evidence="2">
    <name type="scientific">viral metagenome</name>
    <dbReference type="NCBI Taxonomy" id="1070528"/>
    <lineage>
        <taxon>unclassified sequences</taxon>
        <taxon>metagenomes</taxon>
        <taxon>organismal metagenomes</taxon>
    </lineage>
</organism>
<feature type="compositionally biased region" description="Basic residues" evidence="1">
    <location>
        <begin position="526"/>
        <end position="535"/>
    </location>
</feature>
<feature type="region of interest" description="Disordered" evidence="1">
    <location>
        <begin position="438"/>
        <end position="535"/>
    </location>
</feature>
<accession>A0A6C0LT74</accession>
<evidence type="ECO:0000313" key="2">
    <source>
        <dbReference type="EMBL" id="QHU33959.1"/>
    </source>
</evidence>